<evidence type="ECO:0000256" key="1">
    <source>
        <dbReference type="SAM" id="MobiDB-lite"/>
    </source>
</evidence>
<gene>
    <name evidence="2" type="ORF">TI39_contig4336g00002</name>
</gene>
<dbReference type="Proteomes" id="UP000033647">
    <property type="component" value="Unassembled WGS sequence"/>
</dbReference>
<dbReference type="EMBL" id="LAFY01004295">
    <property type="protein sequence ID" value="KJX93323.1"/>
    <property type="molecule type" value="Genomic_DNA"/>
</dbReference>
<proteinExistence type="predicted"/>
<name>A0A0F4G7H4_9PEZI</name>
<dbReference type="STRING" id="1047168.A0A0F4G7H4"/>
<sequence length="132" mass="15107">MLFRDNLRIAHGLRARAHSDYSESNDSQFASEMNKDMLRVYENCSYDEVLQGKKMTHSSTWVRAALAHCAKEQISAHRLPQNSKELIKKPQRQHLPAAIYRTCSTAIFSSTQHYKHGPEQSPHLRDSLSLAV</sequence>
<protein>
    <submittedName>
        <fullName evidence="2">Uncharacterized protein</fullName>
    </submittedName>
</protein>
<organism evidence="2 3">
    <name type="scientific">Zymoseptoria brevis</name>
    <dbReference type="NCBI Taxonomy" id="1047168"/>
    <lineage>
        <taxon>Eukaryota</taxon>
        <taxon>Fungi</taxon>
        <taxon>Dikarya</taxon>
        <taxon>Ascomycota</taxon>
        <taxon>Pezizomycotina</taxon>
        <taxon>Dothideomycetes</taxon>
        <taxon>Dothideomycetidae</taxon>
        <taxon>Mycosphaerellales</taxon>
        <taxon>Mycosphaerellaceae</taxon>
        <taxon>Zymoseptoria</taxon>
    </lineage>
</organism>
<evidence type="ECO:0000313" key="2">
    <source>
        <dbReference type="EMBL" id="KJX93323.1"/>
    </source>
</evidence>
<accession>A0A0F4G7H4</accession>
<feature type="region of interest" description="Disordered" evidence="1">
    <location>
        <begin position="113"/>
        <end position="132"/>
    </location>
</feature>
<feature type="compositionally biased region" description="Basic and acidic residues" evidence="1">
    <location>
        <begin position="116"/>
        <end position="126"/>
    </location>
</feature>
<comment type="caution">
    <text evidence="2">The sequence shown here is derived from an EMBL/GenBank/DDBJ whole genome shotgun (WGS) entry which is preliminary data.</text>
</comment>
<keyword evidence="3" id="KW-1185">Reference proteome</keyword>
<evidence type="ECO:0000313" key="3">
    <source>
        <dbReference type="Proteomes" id="UP000033647"/>
    </source>
</evidence>
<dbReference type="OrthoDB" id="10667035at2759"/>
<dbReference type="AlphaFoldDB" id="A0A0F4G7H4"/>
<reference evidence="2 3" key="1">
    <citation type="submission" date="2015-03" db="EMBL/GenBank/DDBJ databases">
        <title>RNA-seq based gene annotation and comparative genomics of four Zymoseptoria species reveal species-specific pathogenicity related genes and transposable element activity.</title>
        <authorList>
            <person name="Grandaubert J."/>
            <person name="Bhattacharyya A."/>
            <person name="Stukenbrock E.H."/>
        </authorList>
    </citation>
    <scope>NUCLEOTIDE SEQUENCE [LARGE SCALE GENOMIC DNA]</scope>
    <source>
        <strain evidence="2 3">Zb18110</strain>
    </source>
</reference>